<dbReference type="EMBL" id="CAADRA010000435">
    <property type="protein sequence ID" value="VFT80108.1"/>
    <property type="molecule type" value="Genomic_DNA"/>
</dbReference>
<protein>
    <submittedName>
        <fullName evidence="3">Aste57867_2925 protein</fullName>
    </submittedName>
</protein>
<sequence length="321" mass="35445">MQRTIHSTFTRAMTTAPSKLEMLVLGSGPSTSVPSIRCLLTNPTCTVCPEAQANPASRNRRGNPSLFVKHEGVHILIDCGKTFRESVLRCLPQHNVHPVDAVVLTHGHADACFGLDDLRDVQRKASTSTPSLEALPIHCSHRTRAEIEGKFDYLFASSPAPTTALWTAKLQWCEFADMDTFVVRDRVSVRALPVWHGRDYIANGFEFGGEIGRRVVYISDVSAIPDETMAYLHAGAAIDVLFIDALHLDQRHGTHMNLPEALAAIRALQPTKTFLVGMGHSFDYAVHQASLREMADGIDVEMAYDGLAITLEEEARERDLM</sequence>
<dbReference type="EMBL" id="VJMH01000435">
    <property type="protein sequence ID" value="KAF0716282.1"/>
    <property type="molecule type" value="Genomic_DNA"/>
</dbReference>
<dbReference type="SMART" id="SM00849">
    <property type="entry name" value="Lactamase_B"/>
    <property type="match status" value="1"/>
</dbReference>
<dbReference type="CDD" id="cd16279">
    <property type="entry name" value="metallo-hydrolase-like_MBL-fold"/>
    <property type="match status" value="1"/>
</dbReference>
<reference evidence="2" key="2">
    <citation type="submission" date="2019-06" db="EMBL/GenBank/DDBJ databases">
        <title>Genomics analysis of Aphanomyces spp. identifies a new class of oomycete effector associated with host adaptation.</title>
        <authorList>
            <person name="Gaulin E."/>
        </authorList>
    </citation>
    <scope>NUCLEOTIDE SEQUENCE</scope>
    <source>
        <strain evidence="2">CBS 578.67</strain>
    </source>
</reference>
<dbReference type="SUPFAM" id="SSF56281">
    <property type="entry name" value="Metallo-hydrolase/oxidoreductase"/>
    <property type="match status" value="1"/>
</dbReference>
<dbReference type="InterPro" id="IPR036866">
    <property type="entry name" value="RibonucZ/Hydroxyglut_hydro"/>
</dbReference>
<evidence type="ECO:0000313" key="4">
    <source>
        <dbReference type="Proteomes" id="UP000332933"/>
    </source>
</evidence>
<accession>A0A485K9B5</accession>
<dbReference type="Proteomes" id="UP000332933">
    <property type="component" value="Unassembled WGS sequence"/>
</dbReference>
<proteinExistence type="predicted"/>
<dbReference type="PANTHER" id="PTHR42663">
    <property type="entry name" value="HYDROLASE C777.06C-RELATED-RELATED"/>
    <property type="match status" value="1"/>
</dbReference>
<gene>
    <name evidence="3" type="primary">Aste57867_2925</name>
    <name evidence="2" type="ORF">As57867_002917</name>
    <name evidence="3" type="ORF">ASTE57867_2925</name>
</gene>
<feature type="domain" description="Metallo-beta-lactamase" evidence="1">
    <location>
        <begin position="62"/>
        <end position="280"/>
    </location>
</feature>
<organism evidence="3 4">
    <name type="scientific">Aphanomyces stellatus</name>
    <dbReference type="NCBI Taxonomy" id="120398"/>
    <lineage>
        <taxon>Eukaryota</taxon>
        <taxon>Sar</taxon>
        <taxon>Stramenopiles</taxon>
        <taxon>Oomycota</taxon>
        <taxon>Saprolegniomycetes</taxon>
        <taxon>Saprolegniales</taxon>
        <taxon>Verrucalvaceae</taxon>
        <taxon>Aphanomyces</taxon>
    </lineage>
</organism>
<dbReference type="PANTHER" id="PTHR42663:SF6">
    <property type="entry name" value="HYDROLASE C777.06C-RELATED"/>
    <property type="match status" value="1"/>
</dbReference>
<evidence type="ECO:0000313" key="2">
    <source>
        <dbReference type="EMBL" id="KAF0716282.1"/>
    </source>
</evidence>
<dbReference type="Gene3D" id="3.60.15.10">
    <property type="entry name" value="Ribonuclease Z/Hydroxyacylglutathione hydrolase-like"/>
    <property type="match status" value="1"/>
</dbReference>
<evidence type="ECO:0000259" key="1">
    <source>
        <dbReference type="SMART" id="SM00849"/>
    </source>
</evidence>
<dbReference type="AlphaFoldDB" id="A0A485K9B5"/>
<dbReference type="InterPro" id="IPR001279">
    <property type="entry name" value="Metallo-B-lactamas"/>
</dbReference>
<keyword evidence="4" id="KW-1185">Reference proteome</keyword>
<reference evidence="3 4" key="1">
    <citation type="submission" date="2019-03" db="EMBL/GenBank/DDBJ databases">
        <authorList>
            <person name="Gaulin E."/>
            <person name="Dumas B."/>
        </authorList>
    </citation>
    <scope>NUCLEOTIDE SEQUENCE [LARGE SCALE GENOMIC DNA]</scope>
    <source>
        <strain evidence="3">CBS 568.67</strain>
    </source>
</reference>
<evidence type="ECO:0000313" key="3">
    <source>
        <dbReference type="EMBL" id="VFT80108.1"/>
    </source>
</evidence>
<name>A0A485K9B5_9STRA</name>
<dbReference type="OrthoDB" id="341300at2759"/>
<dbReference type="Pfam" id="PF12706">
    <property type="entry name" value="Lactamase_B_2"/>
    <property type="match status" value="1"/>
</dbReference>